<protein>
    <submittedName>
        <fullName evidence="1">Uncharacterized protein</fullName>
    </submittedName>
</protein>
<dbReference type="AlphaFoldDB" id="X1EBC1"/>
<name>X1EBC1_9ZZZZ</name>
<organism evidence="1">
    <name type="scientific">marine sediment metagenome</name>
    <dbReference type="NCBI Taxonomy" id="412755"/>
    <lineage>
        <taxon>unclassified sequences</taxon>
        <taxon>metagenomes</taxon>
        <taxon>ecological metagenomes</taxon>
    </lineage>
</organism>
<comment type="caution">
    <text evidence="1">The sequence shown here is derived from an EMBL/GenBank/DDBJ whole genome shotgun (WGS) entry which is preliminary data.</text>
</comment>
<feature type="non-terminal residue" evidence="1">
    <location>
        <position position="1"/>
    </location>
</feature>
<proteinExistence type="predicted"/>
<accession>X1EBC1</accession>
<gene>
    <name evidence="1" type="ORF">S01H4_57091</name>
</gene>
<sequence length="59" mass="6213">GDNWYNATVKAEMIPAAPPTNPPSITYEETGITTFPIPQSSADWNGTVLSVAPSPIAPK</sequence>
<evidence type="ECO:0000313" key="1">
    <source>
        <dbReference type="EMBL" id="GAH17665.1"/>
    </source>
</evidence>
<reference evidence="1" key="1">
    <citation type="journal article" date="2014" name="Front. Microbiol.">
        <title>High frequency of phylogenetically diverse reductive dehalogenase-homologous genes in deep subseafloor sedimentary metagenomes.</title>
        <authorList>
            <person name="Kawai M."/>
            <person name="Futagami T."/>
            <person name="Toyoda A."/>
            <person name="Takaki Y."/>
            <person name="Nishi S."/>
            <person name="Hori S."/>
            <person name="Arai W."/>
            <person name="Tsubouchi T."/>
            <person name="Morono Y."/>
            <person name="Uchiyama I."/>
            <person name="Ito T."/>
            <person name="Fujiyama A."/>
            <person name="Inagaki F."/>
            <person name="Takami H."/>
        </authorList>
    </citation>
    <scope>NUCLEOTIDE SEQUENCE</scope>
    <source>
        <strain evidence="1">Expedition CK06-06</strain>
    </source>
</reference>
<dbReference type="EMBL" id="BART01033169">
    <property type="protein sequence ID" value="GAH17665.1"/>
    <property type="molecule type" value="Genomic_DNA"/>
</dbReference>